<reference evidence="1" key="1">
    <citation type="journal article" date="2023" name="Front. Mar. Sci.">
        <title>A new Merluccius polli reference genome to investigate the effects of global change in West African waters.</title>
        <authorList>
            <person name="Mateo J.L."/>
            <person name="Blanco-Fernandez C."/>
            <person name="Garcia-Vazquez E."/>
            <person name="Machado-Schiaffino G."/>
        </authorList>
    </citation>
    <scope>NUCLEOTIDE SEQUENCE</scope>
    <source>
        <strain evidence="1">C29</strain>
        <tissue evidence="1">Fin</tissue>
    </source>
</reference>
<dbReference type="PANTHER" id="PTHR33480">
    <property type="entry name" value="SET DOMAIN-CONTAINING PROTEIN-RELATED"/>
    <property type="match status" value="1"/>
</dbReference>
<gene>
    <name evidence="1" type="ORF">N1851_019828</name>
</gene>
<keyword evidence="2" id="KW-1185">Reference proteome</keyword>
<organism evidence="1 2">
    <name type="scientific">Merluccius polli</name>
    <name type="common">Benguela hake</name>
    <name type="synonym">Merluccius cadenati</name>
    <dbReference type="NCBI Taxonomy" id="89951"/>
    <lineage>
        <taxon>Eukaryota</taxon>
        <taxon>Metazoa</taxon>
        <taxon>Chordata</taxon>
        <taxon>Craniata</taxon>
        <taxon>Vertebrata</taxon>
        <taxon>Euteleostomi</taxon>
        <taxon>Actinopterygii</taxon>
        <taxon>Neopterygii</taxon>
        <taxon>Teleostei</taxon>
        <taxon>Neoteleostei</taxon>
        <taxon>Acanthomorphata</taxon>
        <taxon>Zeiogadaria</taxon>
        <taxon>Gadariae</taxon>
        <taxon>Gadiformes</taxon>
        <taxon>Gadoidei</taxon>
        <taxon>Merlucciidae</taxon>
        <taxon>Merluccius</taxon>
    </lineage>
</organism>
<protein>
    <submittedName>
        <fullName evidence="1">Uncharacterized protein</fullName>
    </submittedName>
</protein>
<dbReference type="EMBL" id="JAOPHQ010003695">
    <property type="protein sequence ID" value="KAK0142446.1"/>
    <property type="molecule type" value="Genomic_DNA"/>
</dbReference>
<dbReference type="PANTHER" id="PTHR33480:SF5">
    <property type="entry name" value="SI:DKEY-51D8.9"/>
    <property type="match status" value="1"/>
</dbReference>
<dbReference type="Proteomes" id="UP001174136">
    <property type="component" value="Unassembled WGS sequence"/>
</dbReference>
<comment type="caution">
    <text evidence="1">The sequence shown here is derived from an EMBL/GenBank/DDBJ whole genome shotgun (WGS) entry which is preliminary data.</text>
</comment>
<sequence length="129" mass="14699">MLLSFKKSSEKWNEMISATALRNIAEAKWNLMPITGDVQKMHQFLSQMQDECSSSPSTKAWMDLAKVCLAQIIFFNGCREGEVASMPLSAFLSRDTSDPHQDLDWALSEVEKKTLQTFLKDCHQGERPR</sequence>
<evidence type="ECO:0000313" key="1">
    <source>
        <dbReference type="EMBL" id="KAK0142446.1"/>
    </source>
</evidence>
<evidence type="ECO:0000313" key="2">
    <source>
        <dbReference type="Proteomes" id="UP001174136"/>
    </source>
</evidence>
<dbReference type="AlphaFoldDB" id="A0AA47NXH6"/>
<accession>A0AA47NXH6</accession>
<name>A0AA47NXH6_MERPO</name>
<proteinExistence type="predicted"/>